<name>A0A9Q3K2M7_9BASI</name>
<protein>
    <submittedName>
        <fullName evidence="1">Uncharacterized protein</fullName>
    </submittedName>
</protein>
<dbReference type="Proteomes" id="UP000765509">
    <property type="component" value="Unassembled WGS sequence"/>
</dbReference>
<proteinExistence type="predicted"/>
<dbReference type="AlphaFoldDB" id="A0A9Q3K2M7"/>
<evidence type="ECO:0000313" key="1">
    <source>
        <dbReference type="EMBL" id="MBW0571840.1"/>
    </source>
</evidence>
<reference evidence="1" key="1">
    <citation type="submission" date="2021-03" db="EMBL/GenBank/DDBJ databases">
        <title>Draft genome sequence of rust myrtle Austropuccinia psidii MF-1, a brazilian biotype.</title>
        <authorList>
            <person name="Quecine M.C."/>
            <person name="Pachon D.M.R."/>
            <person name="Bonatelli M.L."/>
            <person name="Correr F.H."/>
            <person name="Franceschini L.M."/>
            <person name="Leite T.F."/>
            <person name="Margarido G.R.A."/>
            <person name="Almeida C.A."/>
            <person name="Ferrarezi J.A."/>
            <person name="Labate C.A."/>
        </authorList>
    </citation>
    <scope>NUCLEOTIDE SEQUENCE</scope>
    <source>
        <strain evidence="1">MF-1</strain>
    </source>
</reference>
<sequence length="136" mass="15616">MATQRSRKPKIPASIQGKPALTTCTGNITGINPVVTSKGKFPKALESRFVQDTVKGTLELQGTSQRQARTVQSQKTRVWKTWQIIPTLPFTFQFNGNLKTEDFKYIDQALQLHKLWKHLFQWRMDKKNHEQSGNTC</sequence>
<comment type="caution">
    <text evidence="1">The sequence shown here is derived from an EMBL/GenBank/DDBJ whole genome shotgun (WGS) entry which is preliminary data.</text>
</comment>
<organism evidence="1 2">
    <name type="scientific">Austropuccinia psidii MF-1</name>
    <dbReference type="NCBI Taxonomy" id="1389203"/>
    <lineage>
        <taxon>Eukaryota</taxon>
        <taxon>Fungi</taxon>
        <taxon>Dikarya</taxon>
        <taxon>Basidiomycota</taxon>
        <taxon>Pucciniomycotina</taxon>
        <taxon>Pucciniomycetes</taxon>
        <taxon>Pucciniales</taxon>
        <taxon>Sphaerophragmiaceae</taxon>
        <taxon>Austropuccinia</taxon>
    </lineage>
</organism>
<dbReference type="EMBL" id="AVOT02088953">
    <property type="protein sequence ID" value="MBW0571840.1"/>
    <property type="molecule type" value="Genomic_DNA"/>
</dbReference>
<accession>A0A9Q3K2M7</accession>
<keyword evidence="2" id="KW-1185">Reference proteome</keyword>
<evidence type="ECO:0000313" key="2">
    <source>
        <dbReference type="Proteomes" id="UP000765509"/>
    </source>
</evidence>
<gene>
    <name evidence="1" type="ORF">O181_111555</name>
</gene>